<dbReference type="PANTHER" id="PTHR46411:SF3">
    <property type="entry name" value="AAA+ ATPASE DOMAIN-CONTAINING PROTEIN"/>
    <property type="match status" value="1"/>
</dbReference>
<dbReference type="PANTHER" id="PTHR46411">
    <property type="entry name" value="FAMILY ATPASE, PUTATIVE-RELATED"/>
    <property type="match status" value="1"/>
</dbReference>
<evidence type="ECO:0000259" key="2">
    <source>
        <dbReference type="Pfam" id="PF22942"/>
    </source>
</evidence>
<proteinExistence type="predicted"/>
<evidence type="ECO:0000256" key="1">
    <source>
        <dbReference type="SAM" id="MobiDB-lite"/>
    </source>
</evidence>
<sequence>MQPNTVISFPNLDDFIDALDNDTWPAACDDDRPIPKIEGSDAQAPQPSQTSLEAEASRSRQSPQVNSGASNNGTCFDDDSSLSDSLSNPPSSKKNHEAQEIGSRAEIRHLYLTKASVENGNPIYSATVPIAGNHGSNQCKKDDNKSFAILLYHGASLQTTSIKIQSPELKGCLAEVLSGYPRVDTAAPTVEFTPPFIPFLHRWERFLQAEAATDNEKSKKQFGILRKALEIELEDPFQMLQEIQQTGYVTFPNVPVALVPGEILLTSKDGMMSAGVLQDAYIEKTYQGDYVCRVKVHVLDWNGSRFGYREQQWDLESFEGFRKVTDLPAFPLRAHPDRERIKKRLIERGRSFEDLCGRRGVSNYNGLVIDDSG</sequence>
<protein>
    <submittedName>
        <fullName evidence="3">P-loop containing nucleoside triphosphate hydrolase</fullName>
    </submittedName>
</protein>
<name>A0A8H4LHB1_9HYPO</name>
<keyword evidence="4" id="KW-1185">Reference proteome</keyword>
<feature type="compositionally biased region" description="Low complexity" evidence="1">
    <location>
        <begin position="82"/>
        <end position="92"/>
    </location>
</feature>
<comment type="caution">
    <text evidence="3">The sequence shown here is derived from an EMBL/GenBank/DDBJ whole genome shotgun (WGS) entry which is preliminary data.</text>
</comment>
<dbReference type="EMBL" id="JAADYS010000676">
    <property type="protein sequence ID" value="KAF4467974.1"/>
    <property type="molecule type" value="Genomic_DNA"/>
</dbReference>
<dbReference type="OrthoDB" id="10042665at2759"/>
<evidence type="ECO:0000313" key="3">
    <source>
        <dbReference type="EMBL" id="KAF4467974.1"/>
    </source>
</evidence>
<feature type="compositionally biased region" description="Polar residues" evidence="1">
    <location>
        <begin position="59"/>
        <end position="74"/>
    </location>
</feature>
<dbReference type="Proteomes" id="UP000554235">
    <property type="component" value="Unassembled WGS sequence"/>
</dbReference>
<evidence type="ECO:0000313" key="4">
    <source>
        <dbReference type="Proteomes" id="UP000554235"/>
    </source>
</evidence>
<dbReference type="Pfam" id="PF22942">
    <property type="entry name" value="DUF7025"/>
    <property type="match status" value="1"/>
</dbReference>
<dbReference type="InterPro" id="IPR054289">
    <property type="entry name" value="DUF7025"/>
</dbReference>
<feature type="domain" description="DUF7025" evidence="2">
    <location>
        <begin position="242"/>
        <end position="336"/>
    </location>
</feature>
<dbReference type="AlphaFoldDB" id="A0A8H4LHB1"/>
<feature type="compositionally biased region" description="Polar residues" evidence="1">
    <location>
        <begin position="43"/>
        <end position="52"/>
    </location>
</feature>
<organism evidence="3 4">
    <name type="scientific">Fusarium albosuccineum</name>
    <dbReference type="NCBI Taxonomy" id="1237068"/>
    <lineage>
        <taxon>Eukaryota</taxon>
        <taxon>Fungi</taxon>
        <taxon>Dikarya</taxon>
        <taxon>Ascomycota</taxon>
        <taxon>Pezizomycotina</taxon>
        <taxon>Sordariomycetes</taxon>
        <taxon>Hypocreomycetidae</taxon>
        <taxon>Hypocreales</taxon>
        <taxon>Nectriaceae</taxon>
        <taxon>Fusarium</taxon>
        <taxon>Fusarium decemcellulare species complex</taxon>
    </lineage>
</organism>
<accession>A0A8H4LHB1</accession>
<reference evidence="3 4" key="1">
    <citation type="submission" date="2020-01" db="EMBL/GenBank/DDBJ databases">
        <title>Identification and distribution of gene clusters putatively required for synthesis of sphingolipid metabolism inhibitors in phylogenetically diverse species of the filamentous fungus Fusarium.</title>
        <authorList>
            <person name="Kim H.-S."/>
            <person name="Busman M."/>
            <person name="Brown D.W."/>
            <person name="Divon H."/>
            <person name="Uhlig S."/>
            <person name="Proctor R.H."/>
        </authorList>
    </citation>
    <scope>NUCLEOTIDE SEQUENCE [LARGE SCALE GENOMIC DNA]</scope>
    <source>
        <strain evidence="3 4">NRRL 20459</strain>
    </source>
</reference>
<feature type="region of interest" description="Disordered" evidence="1">
    <location>
        <begin position="19"/>
        <end position="100"/>
    </location>
</feature>
<gene>
    <name evidence="3" type="ORF">FALBO_5154</name>
</gene>
<keyword evidence="3" id="KW-0378">Hydrolase</keyword>
<feature type="compositionally biased region" description="Basic and acidic residues" evidence="1">
    <location>
        <begin position="29"/>
        <end position="39"/>
    </location>
</feature>
<dbReference type="GO" id="GO:0016787">
    <property type="term" value="F:hydrolase activity"/>
    <property type="evidence" value="ECO:0007669"/>
    <property type="project" value="UniProtKB-KW"/>
</dbReference>